<evidence type="ECO:0000256" key="1">
    <source>
        <dbReference type="ARBA" id="ARBA00022614"/>
    </source>
</evidence>
<name>A0A915DEF8_9BILA</name>
<dbReference type="Proteomes" id="UP000887574">
    <property type="component" value="Unplaced"/>
</dbReference>
<keyword evidence="1" id="KW-0433">Leucine-rich repeat</keyword>
<proteinExistence type="predicted"/>
<dbReference type="PANTHER" id="PTHR24366">
    <property type="entry name" value="IG(IMMUNOGLOBULIN) AND LRR(LEUCINE RICH REPEAT) DOMAINS"/>
    <property type="match status" value="1"/>
</dbReference>
<keyword evidence="4" id="KW-1185">Reference proteome</keyword>
<dbReference type="WBParaSite" id="jg19062">
    <property type="protein sequence ID" value="jg19062"/>
    <property type="gene ID" value="jg19062"/>
</dbReference>
<reference evidence="5" key="1">
    <citation type="submission" date="2022-11" db="UniProtKB">
        <authorList>
            <consortium name="WormBaseParasite"/>
        </authorList>
    </citation>
    <scope>IDENTIFICATION</scope>
</reference>
<dbReference type="SUPFAM" id="SSF52058">
    <property type="entry name" value="L domain-like"/>
    <property type="match status" value="1"/>
</dbReference>
<evidence type="ECO:0000313" key="4">
    <source>
        <dbReference type="Proteomes" id="UP000887574"/>
    </source>
</evidence>
<organism evidence="4 5">
    <name type="scientific">Ditylenchus dipsaci</name>
    <dbReference type="NCBI Taxonomy" id="166011"/>
    <lineage>
        <taxon>Eukaryota</taxon>
        <taxon>Metazoa</taxon>
        <taxon>Ecdysozoa</taxon>
        <taxon>Nematoda</taxon>
        <taxon>Chromadorea</taxon>
        <taxon>Rhabditida</taxon>
        <taxon>Tylenchina</taxon>
        <taxon>Tylenchomorpha</taxon>
        <taxon>Sphaerularioidea</taxon>
        <taxon>Anguinidae</taxon>
        <taxon>Anguininae</taxon>
        <taxon>Ditylenchus</taxon>
    </lineage>
</organism>
<keyword evidence="3" id="KW-0812">Transmembrane</keyword>
<keyword evidence="3" id="KW-1133">Transmembrane helix</keyword>
<dbReference type="AlphaFoldDB" id="A0A915DEF8"/>
<protein>
    <submittedName>
        <fullName evidence="5">Uncharacterized protein</fullName>
    </submittedName>
</protein>
<dbReference type="PANTHER" id="PTHR24366:SF96">
    <property type="entry name" value="LEUCINE RICH REPEAT CONTAINING 53"/>
    <property type="match status" value="1"/>
</dbReference>
<evidence type="ECO:0000256" key="3">
    <source>
        <dbReference type="SAM" id="Phobius"/>
    </source>
</evidence>
<evidence type="ECO:0000313" key="5">
    <source>
        <dbReference type="WBParaSite" id="jg19062"/>
    </source>
</evidence>
<sequence length="369" mass="41775">MQSLAIEDCQLSSMPLDLLQAARHIKLITLTNNKIKLIEKRDLEMASQTLHYLDLSGNLISDAEIGSFSQLKQLKFLYLGEHNYANQQIKHEISLLPSLQVLDLTRMDGIGGSNDSSSLRWFNNSSLEKLKLTGCSLRVLNLTTFQNLKHLTENRVQYPKRSEAVRFVHNNISLIEEGSFQTLKRSIESLSLHNNKLKSIDLNNPWTCDLRLYKVISWINQRYKWAASHSAKFTLLNPTSTVCHRPYSKQGTSVFELDEEDFEYQPDTDTTTKISVTSTLESEIEENSTLDWKQQTIIVGGQEDIFANTSLAEDADAGKPTYDINSVKYGQRYSPNKSSNTWVSGVIVILLVIVTAISVICVAKQKVRL</sequence>
<dbReference type="Gene3D" id="3.80.10.10">
    <property type="entry name" value="Ribonuclease Inhibitor"/>
    <property type="match status" value="1"/>
</dbReference>
<keyword evidence="3" id="KW-0472">Membrane</keyword>
<keyword evidence="2" id="KW-0677">Repeat</keyword>
<accession>A0A915DEF8</accession>
<feature type="transmembrane region" description="Helical" evidence="3">
    <location>
        <begin position="342"/>
        <end position="363"/>
    </location>
</feature>
<dbReference type="InterPro" id="IPR032675">
    <property type="entry name" value="LRR_dom_sf"/>
</dbReference>
<evidence type="ECO:0000256" key="2">
    <source>
        <dbReference type="ARBA" id="ARBA00022737"/>
    </source>
</evidence>